<evidence type="ECO:0000313" key="4">
    <source>
        <dbReference type="EMBL" id="RFT64343.1"/>
    </source>
</evidence>
<dbReference type="InterPro" id="IPR040678">
    <property type="entry name" value="AbrB_C"/>
</dbReference>
<keyword evidence="1 4" id="KW-0238">DNA-binding</keyword>
<dbReference type="RefSeq" id="WP_042984632.1">
    <property type="nucleotide sequence ID" value="NZ_JMQC01000009.1"/>
</dbReference>
<accession>A0A090YCQ8</accession>
<dbReference type="PATRIC" id="fig|1405.8.peg.5703"/>
<feature type="domain" description="SpoVT-AbrB" evidence="2">
    <location>
        <begin position="5"/>
        <end position="50"/>
    </location>
</feature>
<evidence type="ECO:0000259" key="2">
    <source>
        <dbReference type="PROSITE" id="PS51740"/>
    </source>
</evidence>
<dbReference type="Pfam" id="PF18277">
    <property type="entry name" value="AbrB_C"/>
    <property type="match status" value="1"/>
</dbReference>
<dbReference type="Gene3D" id="2.10.260.10">
    <property type="match status" value="1"/>
</dbReference>
<dbReference type="GO" id="GO:0003677">
    <property type="term" value="F:DNA binding"/>
    <property type="evidence" value="ECO:0007669"/>
    <property type="project" value="UniProtKB-UniRule"/>
</dbReference>
<dbReference type="SUPFAM" id="SSF89447">
    <property type="entry name" value="AbrB/MazE/MraZ-like"/>
    <property type="match status" value="1"/>
</dbReference>
<dbReference type="EMBL" id="JMQC01000009">
    <property type="protein sequence ID" value="KFM95617.1"/>
    <property type="molecule type" value="Genomic_DNA"/>
</dbReference>
<name>A0A090YCQ8_9BACI</name>
<dbReference type="AlphaFoldDB" id="A0A090YCQ8"/>
<dbReference type="InterPro" id="IPR052731">
    <property type="entry name" value="B_subtilis_Trans_State_Reg"/>
</dbReference>
<dbReference type="PANTHER" id="PTHR36432">
    <property type="match status" value="1"/>
</dbReference>
<organism evidence="3 5">
    <name type="scientific">Bacillus clarus</name>
    <dbReference type="NCBI Taxonomy" id="2338372"/>
    <lineage>
        <taxon>Bacteria</taxon>
        <taxon>Bacillati</taxon>
        <taxon>Bacillota</taxon>
        <taxon>Bacilli</taxon>
        <taxon>Bacillales</taxon>
        <taxon>Bacillaceae</taxon>
        <taxon>Bacillus</taxon>
        <taxon>Bacillus cereus group</taxon>
    </lineage>
</organism>
<dbReference type="PROSITE" id="PS51740">
    <property type="entry name" value="SPOVT_ABRB"/>
    <property type="match status" value="1"/>
</dbReference>
<dbReference type="InterPro" id="IPR007159">
    <property type="entry name" value="SpoVT-AbrB_dom"/>
</dbReference>
<evidence type="ECO:0000313" key="3">
    <source>
        <dbReference type="EMBL" id="KFM95617.1"/>
    </source>
</evidence>
<evidence type="ECO:0000256" key="1">
    <source>
        <dbReference type="PROSITE-ProRule" id="PRU01076"/>
    </source>
</evidence>
<reference evidence="4 6" key="2">
    <citation type="submission" date="2018-08" db="EMBL/GenBank/DDBJ databases">
        <title>Bacillus clarus sp. nov. strain PS00077A.</title>
        <authorList>
            <person name="Mendez Acevedo M."/>
            <person name="Carroll L."/>
            <person name="Mukherjee M."/>
            <person name="Wiedmann M."/>
            <person name="Kovac J."/>
        </authorList>
    </citation>
    <scope>NUCLEOTIDE SEQUENCE [LARGE SCALE GENOMIC DNA]</scope>
    <source>
        <strain evidence="4 6">PS00077A</strain>
    </source>
</reference>
<proteinExistence type="predicted"/>
<dbReference type="PANTHER" id="PTHR36432:SF4">
    <property type="entry name" value="TRANSITION STATE REGULATOR ABH-RELATED"/>
    <property type="match status" value="1"/>
</dbReference>
<keyword evidence="6" id="KW-1185">Reference proteome</keyword>
<dbReference type="SMART" id="SM00966">
    <property type="entry name" value="SpoVT_AbrB"/>
    <property type="match status" value="1"/>
</dbReference>
<dbReference type="Proteomes" id="UP000029389">
    <property type="component" value="Unassembled WGS sequence"/>
</dbReference>
<protein>
    <submittedName>
        <fullName evidence="4">AbrB/MazE/SpoVT family DNA-binding domain-containing protein</fullName>
    </submittedName>
    <submittedName>
        <fullName evidence="3">Antidote-toxin recognition MazE family protein</fullName>
    </submittedName>
</protein>
<evidence type="ECO:0000313" key="6">
    <source>
        <dbReference type="Proteomes" id="UP000264294"/>
    </source>
</evidence>
<evidence type="ECO:0000313" key="5">
    <source>
        <dbReference type="Proteomes" id="UP000029389"/>
    </source>
</evidence>
<comment type="caution">
    <text evidence="3">The sequence shown here is derived from an EMBL/GenBank/DDBJ whole genome shotgun (WGS) entry which is preliminary data.</text>
</comment>
<dbReference type="Proteomes" id="UP000264294">
    <property type="component" value="Unassembled WGS sequence"/>
</dbReference>
<gene>
    <name evidence="4" type="ORF">D0U04_22535</name>
    <name evidence="3" type="ORF">DJ93_5526</name>
</gene>
<dbReference type="InterPro" id="IPR037914">
    <property type="entry name" value="SpoVT-AbrB_sf"/>
</dbReference>
<dbReference type="Pfam" id="PF04014">
    <property type="entry name" value="MazE_antitoxin"/>
    <property type="match status" value="1"/>
</dbReference>
<sequence>MRATGIVRQVDNLGRIVLPMELRKSLGLRDKAPLEIFVEQDSVVLKPYKVKDSCLITGDISEKNFKIADSKITLSPEGAKVLLKEIEKYLIK</sequence>
<dbReference type="EMBL" id="QVOD01000037">
    <property type="protein sequence ID" value="RFT64343.1"/>
    <property type="molecule type" value="Genomic_DNA"/>
</dbReference>
<reference evidence="3 5" key="1">
    <citation type="submission" date="2014-04" db="EMBL/GenBank/DDBJ databases">
        <authorList>
            <person name="Bishop-Lilly K.A."/>
            <person name="Broomall S.M."/>
            <person name="Chain P.S."/>
            <person name="Chertkov O."/>
            <person name="Coyne S.R."/>
            <person name="Daligault H.E."/>
            <person name="Davenport K.W."/>
            <person name="Erkkila T."/>
            <person name="Frey K.G."/>
            <person name="Gibbons H.S."/>
            <person name="Gu W."/>
            <person name="Jaissle J."/>
            <person name="Johnson S.L."/>
            <person name="Koroleva G.I."/>
            <person name="Ladner J.T."/>
            <person name="Lo C.-C."/>
            <person name="Minogue T.D."/>
            <person name="Munk C."/>
            <person name="Palacios G.F."/>
            <person name="Redden C.L."/>
            <person name="Rosenzweig C.N."/>
            <person name="Scholz M.B."/>
            <person name="Teshima H."/>
            <person name="Xu Y."/>
        </authorList>
    </citation>
    <scope>NUCLEOTIDE SEQUENCE [LARGE SCALE GENOMIC DNA]</scope>
    <source>
        <strain evidence="3 5">BHP</strain>
    </source>
</reference>